<evidence type="ECO:0000313" key="2">
    <source>
        <dbReference type="EMBL" id="TFV41402.1"/>
    </source>
</evidence>
<comment type="caution">
    <text evidence="2">The sequence shown here is derived from an EMBL/GenBank/DDBJ whole genome shotgun (WGS) entry which is preliminary data.</text>
</comment>
<feature type="region of interest" description="Disordered" evidence="1">
    <location>
        <begin position="162"/>
        <end position="182"/>
    </location>
</feature>
<dbReference type="EMBL" id="SPQT01000029">
    <property type="protein sequence ID" value="TFV41402.1"/>
    <property type="molecule type" value="Genomic_DNA"/>
</dbReference>
<organism evidence="2 3">
    <name type="scientific">Bradyrhizobium niftali</name>
    <dbReference type="NCBI Taxonomy" id="2560055"/>
    <lineage>
        <taxon>Bacteria</taxon>
        <taxon>Pseudomonadati</taxon>
        <taxon>Pseudomonadota</taxon>
        <taxon>Alphaproteobacteria</taxon>
        <taxon>Hyphomicrobiales</taxon>
        <taxon>Nitrobacteraceae</taxon>
        <taxon>Bradyrhizobium</taxon>
    </lineage>
</organism>
<reference evidence="2 3" key="1">
    <citation type="submission" date="2019-03" db="EMBL/GenBank/DDBJ databases">
        <title>Bradyrhizobium diversity isolated from nodules of Chamaecrista fasciculata.</title>
        <authorList>
            <person name="Klepa M.S."/>
            <person name="Urquiaga M.O."/>
            <person name="Hungria M."/>
            <person name="Delamuta J.R."/>
        </authorList>
    </citation>
    <scope>NUCLEOTIDE SEQUENCE [LARGE SCALE GENOMIC DNA]</scope>
    <source>
        <strain evidence="2 3">CNPSo 3448</strain>
    </source>
</reference>
<name>A0A4Y9LI43_9BRAD</name>
<proteinExistence type="predicted"/>
<accession>A0A4Y9LI43</accession>
<dbReference type="OrthoDB" id="9911247at2"/>
<evidence type="ECO:0000313" key="3">
    <source>
        <dbReference type="Proteomes" id="UP000297966"/>
    </source>
</evidence>
<sequence length="391" mass="44060">MKINRVHYSGRRPVYIRNSITNGDLITSLVFDDKDDIDFYAPAKHDEIRRHSNDILDFVGGTDFEQLRFDSLSDEKKAELLDQVAKRGAELFDALIADEDKEEFIKSLHEHAGEDGAVSVRSTAVRVPWEFVYIKPATERYNPLGFLGQLYLLPRIAPPLHSPSRSDGSYRPYQGEGGKQTGTGKLDVGVIYDDWRDNKSSRHISSAWFSSRPHISVQALPQLTAAASVRPQMLDRLRTFLLQPVDSFLFTCGLWRTPRPSYSVDMRIWDRFEWRFADTTNLKLRGHDHLLVFLDVDYAAYNALSPAPSLAEKMHHNGAAVVVAPIGKVDHLLSEQLSDQFFQNVMGGQGIGLSLLFARRHILQVKSNPTALFWTAFGDVWTDLTGEGAAA</sequence>
<dbReference type="Proteomes" id="UP000297966">
    <property type="component" value="Unassembled WGS sequence"/>
</dbReference>
<keyword evidence="3" id="KW-1185">Reference proteome</keyword>
<dbReference type="RefSeq" id="WP_135178226.1">
    <property type="nucleotide sequence ID" value="NZ_JBIYER010000001.1"/>
</dbReference>
<dbReference type="AlphaFoldDB" id="A0A4Y9LI43"/>
<gene>
    <name evidence="2" type="ORF">E4K65_36595</name>
</gene>
<evidence type="ECO:0000256" key="1">
    <source>
        <dbReference type="SAM" id="MobiDB-lite"/>
    </source>
</evidence>
<protein>
    <submittedName>
        <fullName evidence="2">Uncharacterized protein</fullName>
    </submittedName>
</protein>